<dbReference type="Proteomes" id="UP001055247">
    <property type="component" value="Unassembled WGS sequence"/>
</dbReference>
<evidence type="ECO:0000313" key="1">
    <source>
        <dbReference type="EMBL" id="GJD89935.1"/>
    </source>
</evidence>
<name>A0AAV4ZPI1_9HYPH</name>
<dbReference type="Gene3D" id="1.10.287.950">
    <property type="entry name" value="Methyl-accepting chemotaxis protein"/>
    <property type="match status" value="1"/>
</dbReference>
<accession>A0AAV4ZPI1</accession>
<evidence type="ECO:0000313" key="2">
    <source>
        <dbReference type="Proteomes" id="UP001055247"/>
    </source>
</evidence>
<comment type="caution">
    <text evidence="1">The sequence shown here is derived from an EMBL/GenBank/DDBJ whole genome shotgun (WGS) entry which is preliminary data.</text>
</comment>
<sequence>MATSIAAAVEEQGAATQEIVRNVSQASTGTGAVTANIAGVAGAAEETGAAASQVLAAASELSRQSEHLSAEVERFLATVRAA</sequence>
<keyword evidence="2" id="KW-1185">Reference proteome</keyword>
<dbReference type="SUPFAM" id="SSF58104">
    <property type="entry name" value="Methyl-accepting chemotaxis protein (MCP) signaling domain"/>
    <property type="match status" value="1"/>
</dbReference>
<dbReference type="EMBL" id="BPQO01000015">
    <property type="protein sequence ID" value="GJD89935.1"/>
    <property type="molecule type" value="Genomic_DNA"/>
</dbReference>
<reference evidence="1" key="2">
    <citation type="submission" date="2021-08" db="EMBL/GenBank/DDBJ databases">
        <authorList>
            <person name="Tani A."/>
            <person name="Ola A."/>
            <person name="Ogura Y."/>
            <person name="Katsura K."/>
            <person name="Hayashi T."/>
        </authorList>
    </citation>
    <scope>NUCLEOTIDE SEQUENCE</scope>
    <source>
        <strain evidence="1">DSM 16372</strain>
    </source>
</reference>
<dbReference type="PANTHER" id="PTHR32089:SF112">
    <property type="entry name" value="LYSOZYME-LIKE PROTEIN-RELATED"/>
    <property type="match status" value="1"/>
</dbReference>
<reference evidence="1" key="1">
    <citation type="journal article" date="2016" name="Front. Microbiol.">
        <title>Genome Sequence of the Piezophilic, Mesophilic Sulfate-Reducing Bacterium Desulfovibrio indicus J2T.</title>
        <authorList>
            <person name="Cao J."/>
            <person name="Maignien L."/>
            <person name="Shao Z."/>
            <person name="Alain K."/>
            <person name="Jebbar M."/>
        </authorList>
    </citation>
    <scope>NUCLEOTIDE SEQUENCE</scope>
    <source>
        <strain evidence="1">DSM 16372</strain>
    </source>
</reference>
<protein>
    <submittedName>
        <fullName evidence="1">Methyl-accepting chemotaxis protein</fullName>
    </submittedName>
</protein>
<gene>
    <name evidence="1" type="ORF">BHAOGJBA_3469</name>
</gene>
<proteinExistence type="predicted"/>
<organism evidence="1 2">
    <name type="scientific">Methylobacterium hispanicum</name>
    <dbReference type="NCBI Taxonomy" id="270350"/>
    <lineage>
        <taxon>Bacteria</taxon>
        <taxon>Pseudomonadati</taxon>
        <taxon>Pseudomonadota</taxon>
        <taxon>Alphaproteobacteria</taxon>
        <taxon>Hyphomicrobiales</taxon>
        <taxon>Methylobacteriaceae</taxon>
        <taxon>Methylobacterium</taxon>
    </lineage>
</organism>
<dbReference type="AlphaFoldDB" id="A0AAV4ZPI1"/>
<dbReference type="PANTHER" id="PTHR32089">
    <property type="entry name" value="METHYL-ACCEPTING CHEMOTAXIS PROTEIN MCPB"/>
    <property type="match status" value="1"/>
</dbReference>